<accession>A0ABW6IHS4</accession>
<keyword evidence="2" id="KW-1133">Transmembrane helix</keyword>
<sequence length="160" mass="17434">MPSESKRDRLPFEPSSNRKKAEKTAAKPVNQGSEAPKNSGSASKKKSNPAQRNAIPEVVSQRMLRRMAFFSGLPTALGVAIFFGSYFLLTRQIIEFPKVVVLLSTLGCFGLGVVGLSYGVLSASWDEERVGTRLGWGEFGTNFGRMTAAWRSGRTDSKAN</sequence>
<evidence type="ECO:0000313" key="3">
    <source>
        <dbReference type="EMBL" id="MFE4107564.1"/>
    </source>
</evidence>
<evidence type="ECO:0000313" key="4">
    <source>
        <dbReference type="Proteomes" id="UP001600165"/>
    </source>
</evidence>
<dbReference type="Pfam" id="PF11947">
    <property type="entry name" value="DUF3464"/>
    <property type="match status" value="1"/>
</dbReference>
<dbReference type="EMBL" id="JBHZOL010000088">
    <property type="protein sequence ID" value="MFE4107564.1"/>
    <property type="molecule type" value="Genomic_DNA"/>
</dbReference>
<comment type="caution">
    <text evidence="3">The sequence shown here is derived from an EMBL/GenBank/DDBJ whole genome shotgun (WGS) entry which is preliminary data.</text>
</comment>
<keyword evidence="2" id="KW-0812">Transmembrane</keyword>
<dbReference type="RefSeq" id="WP_377966400.1">
    <property type="nucleotide sequence ID" value="NZ_JBHZOL010000088.1"/>
</dbReference>
<feature type="region of interest" description="Disordered" evidence="1">
    <location>
        <begin position="1"/>
        <end position="54"/>
    </location>
</feature>
<dbReference type="Proteomes" id="UP001600165">
    <property type="component" value="Unassembled WGS sequence"/>
</dbReference>
<protein>
    <submittedName>
        <fullName evidence="3">PAM68 family protein</fullName>
    </submittedName>
</protein>
<dbReference type="PANTHER" id="PTHR34575">
    <property type="entry name" value="PROTEIN PAM68, CHLOROPLASTIC"/>
    <property type="match status" value="1"/>
</dbReference>
<proteinExistence type="predicted"/>
<evidence type="ECO:0000256" key="2">
    <source>
        <dbReference type="SAM" id="Phobius"/>
    </source>
</evidence>
<gene>
    <name evidence="3" type="ORF">ACFVKH_14825</name>
</gene>
<dbReference type="PANTHER" id="PTHR34575:SF1">
    <property type="entry name" value="PROTEIN PAM68, CHLOROPLASTIC"/>
    <property type="match status" value="1"/>
</dbReference>
<dbReference type="InterPro" id="IPR021855">
    <property type="entry name" value="PAM68-like"/>
</dbReference>
<keyword evidence="2" id="KW-0472">Membrane</keyword>
<keyword evidence="4" id="KW-1185">Reference proteome</keyword>
<reference evidence="3 4" key="1">
    <citation type="submission" date="2024-10" db="EMBL/GenBank/DDBJ databases">
        <authorList>
            <person name="Ratan Roy A."/>
            <person name="Morales Sandoval P.H."/>
            <person name="De Los Santos Villalobos S."/>
            <person name="Chakraborty S."/>
            <person name="Mukherjee J."/>
        </authorList>
    </citation>
    <scope>NUCLEOTIDE SEQUENCE [LARGE SCALE GENOMIC DNA]</scope>
    <source>
        <strain evidence="3 4">S1</strain>
    </source>
</reference>
<feature type="transmembrane region" description="Helical" evidence="2">
    <location>
        <begin position="68"/>
        <end position="89"/>
    </location>
</feature>
<feature type="transmembrane region" description="Helical" evidence="2">
    <location>
        <begin position="101"/>
        <end position="121"/>
    </location>
</feature>
<feature type="compositionally biased region" description="Basic and acidic residues" evidence="1">
    <location>
        <begin position="1"/>
        <end position="11"/>
    </location>
</feature>
<evidence type="ECO:0000256" key="1">
    <source>
        <dbReference type="SAM" id="MobiDB-lite"/>
    </source>
</evidence>
<name>A0ABW6IHS4_9CYAN</name>
<organism evidence="3 4">
    <name type="scientific">Almyronema epifaneia S1</name>
    <dbReference type="NCBI Taxonomy" id="2991925"/>
    <lineage>
        <taxon>Bacteria</taxon>
        <taxon>Bacillati</taxon>
        <taxon>Cyanobacteriota</taxon>
        <taxon>Cyanophyceae</taxon>
        <taxon>Nodosilineales</taxon>
        <taxon>Nodosilineaceae</taxon>
        <taxon>Almyronema</taxon>
        <taxon>Almyronema epifaneia</taxon>
    </lineage>
</organism>